<dbReference type="SUPFAM" id="SSF55315">
    <property type="entry name" value="L30e-like"/>
    <property type="match status" value="1"/>
</dbReference>
<dbReference type="Pfam" id="PF22435">
    <property type="entry name" value="MRM3-like_sub_bind"/>
    <property type="match status" value="1"/>
</dbReference>
<dbReference type="InterPro" id="IPR001537">
    <property type="entry name" value="SpoU_MeTrfase"/>
</dbReference>
<keyword evidence="3 5" id="KW-0808">Transferase</keyword>
<dbReference type="GO" id="GO:0003723">
    <property type="term" value="F:RNA binding"/>
    <property type="evidence" value="ECO:0007669"/>
    <property type="project" value="InterPro"/>
</dbReference>
<dbReference type="Proteomes" id="UP000320055">
    <property type="component" value="Unassembled WGS sequence"/>
</dbReference>
<dbReference type="CDD" id="cd18095">
    <property type="entry name" value="SpoU-like_rRNA-MTase"/>
    <property type="match status" value="1"/>
</dbReference>
<dbReference type="GO" id="GO:0008173">
    <property type="term" value="F:RNA methyltransferase activity"/>
    <property type="evidence" value="ECO:0007669"/>
    <property type="project" value="InterPro"/>
</dbReference>
<dbReference type="GO" id="GO:0032259">
    <property type="term" value="P:methylation"/>
    <property type="evidence" value="ECO:0007669"/>
    <property type="project" value="UniProtKB-KW"/>
</dbReference>
<dbReference type="EC" id="2.1.1.-" evidence="5"/>
<dbReference type="SUPFAM" id="SSF75217">
    <property type="entry name" value="alpha/beta knot"/>
    <property type="match status" value="1"/>
</dbReference>
<dbReference type="InterPro" id="IPR053888">
    <property type="entry name" value="MRM3-like_sub_bind"/>
</dbReference>
<feature type="domain" description="RNA 2-O ribose methyltransferase substrate binding" evidence="4">
    <location>
        <begin position="33"/>
        <end position="107"/>
    </location>
</feature>
<gene>
    <name evidence="5" type="ORF">H1P_220016</name>
</gene>
<organism evidence="5 6">
    <name type="scientific">Hyella patelloides LEGE 07179</name>
    <dbReference type="NCBI Taxonomy" id="945734"/>
    <lineage>
        <taxon>Bacteria</taxon>
        <taxon>Bacillati</taxon>
        <taxon>Cyanobacteriota</taxon>
        <taxon>Cyanophyceae</taxon>
        <taxon>Pleurocapsales</taxon>
        <taxon>Hyellaceae</taxon>
        <taxon>Hyella</taxon>
    </lineage>
</organism>
<protein>
    <submittedName>
        <fullName evidence="5">Putative enzyme</fullName>
        <ecNumber evidence="5">2.1.1.-</ecNumber>
    </submittedName>
</protein>
<dbReference type="InterPro" id="IPR029064">
    <property type="entry name" value="Ribosomal_eL30-like_sf"/>
</dbReference>
<reference evidence="5 6" key="1">
    <citation type="submission" date="2019-01" db="EMBL/GenBank/DDBJ databases">
        <authorList>
            <person name="Brito A."/>
        </authorList>
    </citation>
    <scope>NUCLEOTIDE SEQUENCE [LARGE SCALE GENOMIC DNA]</scope>
    <source>
        <strain evidence="5">1</strain>
    </source>
</reference>
<dbReference type="Pfam" id="PF00588">
    <property type="entry name" value="SpoU_methylase"/>
    <property type="match status" value="1"/>
</dbReference>
<dbReference type="EMBL" id="CAACVJ010000135">
    <property type="protein sequence ID" value="VEP13775.1"/>
    <property type="molecule type" value="Genomic_DNA"/>
</dbReference>
<evidence type="ECO:0000259" key="4">
    <source>
        <dbReference type="SMART" id="SM00967"/>
    </source>
</evidence>
<keyword evidence="6" id="KW-1185">Reference proteome</keyword>
<dbReference type="Gene3D" id="3.40.1280.10">
    <property type="match status" value="1"/>
</dbReference>
<evidence type="ECO:0000313" key="6">
    <source>
        <dbReference type="Proteomes" id="UP000320055"/>
    </source>
</evidence>
<dbReference type="InterPro" id="IPR029028">
    <property type="entry name" value="Alpha/beta_knot_MTases"/>
</dbReference>
<dbReference type="AlphaFoldDB" id="A0A563VQX5"/>
<evidence type="ECO:0000313" key="5">
    <source>
        <dbReference type="EMBL" id="VEP13775.1"/>
    </source>
</evidence>
<name>A0A563VQX5_9CYAN</name>
<dbReference type="GO" id="GO:0005737">
    <property type="term" value="C:cytoplasm"/>
    <property type="evidence" value="ECO:0007669"/>
    <property type="project" value="UniProtKB-ARBA"/>
</dbReference>
<evidence type="ECO:0000256" key="1">
    <source>
        <dbReference type="ARBA" id="ARBA00007228"/>
    </source>
</evidence>
<accession>A0A563VQX5</accession>
<dbReference type="RefSeq" id="WP_222426933.1">
    <property type="nucleotide sequence ID" value="NZ_LR213783.1"/>
</dbReference>
<evidence type="ECO:0000256" key="2">
    <source>
        <dbReference type="ARBA" id="ARBA00022603"/>
    </source>
</evidence>
<dbReference type="GO" id="GO:0006396">
    <property type="term" value="P:RNA processing"/>
    <property type="evidence" value="ECO:0007669"/>
    <property type="project" value="InterPro"/>
</dbReference>
<comment type="similarity">
    <text evidence="1">Belongs to the class IV-like SAM-binding methyltransferase superfamily. RNA methyltransferase TrmH family.</text>
</comment>
<dbReference type="InterPro" id="IPR013123">
    <property type="entry name" value="SpoU_subst-bd"/>
</dbReference>
<sequence length="265" mass="29504">MTNQILTSIKNPLIKQVRKLHRTKERQKQNLLLLEGNNIITTAINQNYPLVTVFCTLKWQERHQQLWRKIVMRGSKVQLVSPEVLSAIATTVSPDGIVAIADRKTAQNPVISQTKLGLAIERLQDPGNLGTMIRTAVATGVDGLWLSQDSVDFDNPKVLRASVGEWFRVPIAVTLDLVSIVKQHQQQGIQIIATVPQEKKTYWELDLTRPSLLLIGNEGAGLSPELKALADEEITIPLANQVESLNVAIATSLVLYEAKRQRQKS</sequence>
<dbReference type="SMART" id="SM00967">
    <property type="entry name" value="SpoU_sub_bind"/>
    <property type="match status" value="1"/>
</dbReference>
<dbReference type="InterPro" id="IPR029026">
    <property type="entry name" value="tRNA_m1G_MTases_N"/>
</dbReference>
<keyword evidence="2 5" id="KW-0489">Methyltransferase</keyword>
<evidence type="ECO:0000256" key="3">
    <source>
        <dbReference type="ARBA" id="ARBA00022679"/>
    </source>
</evidence>
<dbReference type="Gene3D" id="3.30.1330.30">
    <property type="match status" value="1"/>
</dbReference>
<dbReference type="PANTHER" id="PTHR43191:SF2">
    <property type="entry name" value="RRNA METHYLTRANSFERASE 3, MITOCHONDRIAL"/>
    <property type="match status" value="1"/>
</dbReference>
<proteinExistence type="inferred from homology"/>
<dbReference type="InterPro" id="IPR051259">
    <property type="entry name" value="rRNA_Methyltransferase"/>
</dbReference>
<dbReference type="PANTHER" id="PTHR43191">
    <property type="entry name" value="RRNA METHYLTRANSFERASE 3"/>
    <property type="match status" value="1"/>
</dbReference>